<keyword evidence="3" id="KW-1185">Reference proteome</keyword>
<reference evidence="2 3" key="1">
    <citation type="submission" date="2023-09" db="EMBL/GenBank/DDBJ databases">
        <title>Multi-omics analysis of a traditional fermented food reveals byproduct-associated fungal strains for waste-to-food upcycling.</title>
        <authorList>
            <consortium name="Lawrence Berkeley National Laboratory"/>
            <person name="Rekdal V.M."/>
            <person name="Villalobos-Escobedo J.M."/>
            <person name="Rodriguez-Valeron N."/>
            <person name="Garcia M.O."/>
            <person name="Vasquez D.P."/>
            <person name="Damayanti I."/>
            <person name="Sorensen P.M."/>
            <person name="Baidoo E.E."/>
            <person name="De Carvalho A.C."/>
            <person name="Riley R."/>
            <person name="Lipzen A."/>
            <person name="He G."/>
            <person name="Yan M."/>
            <person name="Haridas S."/>
            <person name="Daum C."/>
            <person name="Yoshinaga Y."/>
            <person name="Ng V."/>
            <person name="Grigoriev I.V."/>
            <person name="Munk R."/>
            <person name="Nuraida L."/>
            <person name="Wijaya C.H."/>
            <person name="Morales P.-C."/>
            <person name="Keasling J.D."/>
        </authorList>
    </citation>
    <scope>NUCLEOTIDE SEQUENCE [LARGE SCALE GENOMIC DNA]</scope>
    <source>
        <strain evidence="2 3">FGSC 2613</strain>
    </source>
</reference>
<dbReference type="EMBL" id="JAVLET010000005">
    <property type="protein sequence ID" value="KAL0469435.1"/>
    <property type="molecule type" value="Genomic_DNA"/>
</dbReference>
<evidence type="ECO:0008006" key="4">
    <source>
        <dbReference type="Google" id="ProtNLM"/>
    </source>
</evidence>
<accession>A0ABR3D9R8</accession>
<evidence type="ECO:0000256" key="1">
    <source>
        <dbReference type="SAM" id="MobiDB-lite"/>
    </source>
</evidence>
<feature type="region of interest" description="Disordered" evidence="1">
    <location>
        <begin position="88"/>
        <end position="121"/>
    </location>
</feature>
<protein>
    <recommendedName>
        <fullName evidence="4">Questionable protein</fullName>
    </recommendedName>
</protein>
<dbReference type="Proteomes" id="UP001451303">
    <property type="component" value="Unassembled WGS sequence"/>
</dbReference>
<name>A0ABR3D9R8_NEUIN</name>
<organism evidence="2 3">
    <name type="scientific">Neurospora intermedia</name>
    <dbReference type="NCBI Taxonomy" id="5142"/>
    <lineage>
        <taxon>Eukaryota</taxon>
        <taxon>Fungi</taxon>
        <taxon>Dikarya</taxon>
        <taxon>Ascomycota</taxon>
        <taxon>Pezizomycotina</taxon>
        <taxon>Sordariomycetes</taxon>
        <taxon>Sordariomycetidae</taxon>
        <taxon>Sordariales</taxon>
        <taxon>Sordariaceae</taxon>
        <taxon>Neurospora</taxon>
    </lineage>
</organism>
<sequence>MWLDRYWASSSISQLRIREPHGTRDRKIVPRTSLNDPDCGASGLHLHSSRGQPCMTVVSRIFANERKLHSFHHHASQHAQLHKANWTPLTSGVSKEPPLCASPKRVTTDPPASEGLRKRTPHDVGRFPASWSAMMHVAGDCQLSIYWVCRQSLDFGDLNMYCATSGDATP</sequence>
<evidence type="ECO:0000313" key="3">
    <source>
        <dbReference type="Proteomes" id="UP001451303"/>
    </source>
</evidence>
<comment type="caution">
    <text evidence="2">The sequence shown here is derived from an EMBL/GenBank/DDBJ whole genome shotgun (WGS) entry which is preliminary data.</text>
</comment>
<gene>
    <name evidence="2" type="ORF">QR685DRAFT_286698</name>
</gene>
<evidence type="ECO:0000313" key="2">
    <source>
        <dbReference type="EMBL" id="KAL0469435.1"/>
    </source>
</evidence>
<proteinExistence type="predicted"/>